<dbReference type="PANTHER" id="PTHR43620">
    <property type="entry name" value="GLYCEROPHOSPHORYL DIESTER PHOSPHODIESTERASE"/>
    <property type="match status" value="1"/>
</dbReference>
<evidence type="ECO:0000313" key="10">
    <source>
        <dbReference type="Proteomes" id="UP001595556"/>
    </source>
</evidence>
<comment type="caution">
    <text evidence="9">The sequence shown here is derived from an EMBL/GenBank/DDBJ whole genome shotgun (WGS) entry which is preliminary data.</text>
</comment>
<comment type="catalytic activity">
    <reaction evidence="6">
        <text>a sn-glycero-3-phosphodiester + H2O = an alcohol + sn-glycerol 3-phosphate + H(+)</text>
        <dbReference type="Rhea" id="RHEA:12969"/>
        <dbReference type="ChEBI" id="CHEBI:15377"/>
        <dbReference type="ChEBI" id="CHEBI:15378"/>
        <dbReference type="ChEBI" id="CHEBI:30879"/>
        <dbReference type="ChEBI" id="CHEBI:57597"/>
        <dbReference type="ChEBI" id="CHEBI:83408"/>
        <dbReference type="EC" id="3.1.4.46"/>
    </reaction>
</comment>
<dbReference type="EMBL" id="JBHRTI010000007">
    <property type="protein sequence ID" value="MFC3148526.1"/>
    <property type="molecule type" value="Genomic_DNA"/>
</dbReference>
<dbReference type="RefSeq" id="WP_377304569.1">
    <property type="nucleotide sequence ID" value="NZ_CP180191.1"/>
</dbReference>
<dbReference type="SUPFAM" id="SSF51695">
    <property type="entry name" value="PLC-like phosphodiesterases"/>
    <property type="match status" value="1"/>
</dbReference>
<evidence type="ECO:0000256" key="5">
    <source>
        <dbReference type="ARBA" id="ARBA00022801"/>
    </source>
</evidence>
<evidence type="ECO:0000256" key="1">
    <source>
        <dbReference type="ARBA" id="ARBA00007277"/>
    </source>
</evidence>
<dbReference type="PANTHER" id="PTHR43620:SF7">
    <property type="entry name" value="GLYCEROPHOSPHODIESTER PHOSPHODIESTERASE GDPD5-RELATED"/>
    <property type="match status" value="1"/>
</dbReference>
<keyword evidence="10" id="KW-1185">Reference proteome</keyword>
<accession>A0ABV7HAC0</accession>
<dbReference type="InterPro" id="IPR030395">
    <property type="entry name" value="GP_PDE_dom"/>
</dbReference>
<dbReference type="InterPro" id="IPR017946">
    <property type="entry name" value="PLC-like_Pdiesterase_TIM-brl"/>
</dbReference>
<dbReference type="Gene3D" id="3.20.20.190">
    <property type="entry name" value="Phosphatidylinositol (PI) phosphodiesterase"/>
    <property type="match status" value="1"/>
</dbReference>
<evidence type="ECO:0000256" key="2">
    <source>
        <dbReference type="ARBA" id="ARBA00012247"/>
    </source>
</evidence>
<dbReference type="CDD" id="cd08602">
    <property type="entry name" value="GDPD_ScGlpQ1_like"/>
    <property type="match status" value="1"/>
</dbReference>
<keyword evidence="4" id="KW-0319">Glycerol metabolism</keyword>
<dbReference type="PROSITE" id="PS51704">
    <property type="entry name" value="GP_PDE"/>
    <property type="match status" value="1"/>
</dbReference>
<protein>
    <recommendedName>
        <fullName evidence="2">glycerophosphodiester phosphodiesterase</fullName>
        <ecNumber evidence="2">3.1.4.46</ecNumber>
    </recommendedName>
</protein>
<sequence length="438" mass="47835">MRLNLIRAAAAFAGCAAIGVAMMIPQPAHSQTVQSLNHSAGAQGWRGDRAPKARPLVIGHRGASGYLPEHTLEAYALAIEMGADYIEPDLVATKDGVLIARHEPNMINTTNVKDLPQFANRKRTAVVDGIPEEGFFASDFTWAEIQTLRAVQPFGERDQRFNGLFKIPSLEQIIDLAKRKSVEEGRVIGIYPETKHPTYHQQLNLALEDRLLNALERAGWNHRGAPVFIQSFEQANLKYLRGKTSVRLIQLIDADSVGPDGKLTYAPPSDRPYDWTVAGRAGSYADLVTPAGLAEVRSYADGIGPWKFYLISSACVKVEAGKCADANGDGLVNDADRKLLPPTDVIKNAKAAGLLVHGYTFRNEQRRLASTYAGNPVNEYLAFYEAGIDGLFSDFPDTAVAARTMFAIQQNPEAAKCLVQGRFSADPVCRGLRWVSGN</sequence>
<evidence type="ECO:0000256" key="3">
    <source>
        <dbReference type="ARBA" id="ARBA00022729"/>
    </source>
</evidence>
<keyword evidence="3 7" id="KW-0732">Signal</keyword>
<name>A0ABV7HAC0_9BURK</name>
<feature type="domain" description="GP-PDE" evidence="8">
    <location>
        <begin position="55"/>
        <end position="403"/>
    </location>
</feature>
<dbReference type="EC" id="3.1.4.46" evidence="2"/>
<evidence type="ECO:0000256" key="6">
    <source>
        <dbReference type="ARBA" id="ARBA00047512"/>
    </source>
</evidence>
<comment type="similarity">
    <text evidence="1">Belongs to the glycerophosphoryl diester phosphodiesterase family.</text>
</comment>
<organism evidence="9 10">
    <name type="scientific">Piscinibacterium candidicorallinum</name>
    <dbReference type="NCBI Taxonomy" id="1793872"/>
    <lineage>
        <taxon>Bacteria</taxon>
        <taxon>Pseudomonadati</taxon>
        <taxon>Pseudomonadota</taxon>
        <taxon>Betaproteobacteria</taxon>
        <taxon>Burkholderiales</taxon>
        <taxon>Piscinibacterium</taxon>
    </lineage>
</organism>
<proteinExistence type="inferred from homology"/>
<feature type="signal peptide" evidence="7">
    <location>
        <begin position="1"/>
        <end position="30"/>
    </location>
</feature>
<evidence type="ECO:0000259" key="8">
    <source>
        <dbReference type="PROSITE" id="PS51704"/>
    </source>
</evidence>
<keyword evidence="5" id="KW-0378">Hydrolase</keyword>
<gene>
    <name evidence="9" type="ORF">ACFOEN_12915</name>
</gene>
<reference evidence="10" key="1">
    <citation type="journal article" date="2019" name="Int. J. Syst. Evol. Microbiol.">
        <title>The Global Catalogue of Microorganisms (GCM) 10K type strain sequencing project: providing services to taxonomists for standard genome sequencing and annotation.</title>
        <authorList>
            <consortium name="The Broad Institute Genomics Platform"/>
            <consortium name="The Broad Institute Genome Sequencing Center for Infectious Disease"/>
            <person name="Wu L."/>
            <person name="Ma J."/>
        </authorList>
    </citation>
    <scope>NUCLEOTIDE SEQUENCE [LARGE SCALE GENOMIC DNA]</scope>
    <source>
        <strain evidence="10">KCTC 52168</strain>
    </source>
</reference>
<feature type="chain" id="PRO_5045809172" description="glycerophosphodiester phosphodiesterase" evidence="7">
    <location>
        <begin position="31"/>
        <end position="438"/>
    </location>
</feature>
<evidence type="ECO:0000313" key="9">
    <source>
        <dbReference type="EMBL" id="MFC3148526.1"/>
    </source>
</evidence>
<evidence type="ECO:0000256" key="7">
    <source>
        <dbReference type="SAM" id="SignalP"/>
    </source>
</evidence>
<evidence type="ECO:0000256" key="4">
    <source>
        <dbReference type="ARBA" id="ARBA00022798"/>
    </source>
</evidence>
<dbReference type="Proteomes" id="UP001595556">
    <property type="component" value="Unassembled WGS sequence"/>
</dbReference>
<dbReference type="Pfam" id="PF03009">
    <property type="entry name" value="GDPD"/>
    <property type="match status" value="1"/>
</dbReference>